<dbReference type="EMBL" id="CP007141">
    <property type="protein sequence ID" value="AJC74303.1"/>
    <property type="molecule type" value="Genomic_DNA"/>
</dbReference>
<organism evidence="4 5">
    <name type="scientific">Pseudothermotoga hypogea DSM 11164 = NBRC 106472</name>
    <dbReference type="NCBI Taxonomy" id="1123384"/>
    <lineage>
        <taxon>Bacteria</taxon>
        <taxon>Thermotogati</taxon>
        <taxon>Thermotogota</taxon>
        <taxon>Thermotogae</taxon>
        <taxon>Thermotogales</taxon>
        <taxon>Thermotogaceae</taxon>
        <taxon>Pseudothermotoga</taxon>
    </lineage>
</organism>
<dbReference type="Pfam" id="PF02952">
    <property type="entry name" value="Fucose_iso_C"/>
    <property type="match status" value="1"/>
</dbReference>
<dbReference type="InterPro" id="IPR015888">
    <property type="entry name" value="Fuc_isomerase_C"/>
</dbReference>
<feature type="domain" description="L-fucose isomerase C-terminal" evidence="3">
    <location>
        <begin position="337"/>
        <end position="465"/>
    </location>
</feature>
<dbReference type="KEGG" id="phy:AJ81_09090"/>
<reference evidence="4 5" key="1">
    <citation type="submission" date="2014-01" db="EMBL/GenBank/DDBJ databases">
        <title>Genome sequencing of Thermotog hypogea.</title>
        <authorList>
            <person name="Zhang X."/>
            <person name="Alvare G."/>
            <person name="Fristensky B."/>
            <person name="Chen L."/>
            <person name="Suen T."/>
            <person name="Chen Q."/>
            <person name="Ma K."/>
        </authorList>
    </citation>
    <scope>NUCLEOTIDE SEQUENCE [LARGE SCALE GENOMIC DNA]</scope>
    <source>
        <strain evidence="4 5">DSM 11164</strain>
    </source>
</reference>
<evidence type="ECO:0000259" key="3">
    <source>
        <dbReference type="Pfam" id="PF02952"/>
    </source>
</evidence>
<dbReference type="PATRIC" id="fig|1123384.7.peg.1826"/>
<dbReference type="InterPro" id="IPR009015">
    <property type="entry name" value="Fucose_isomerase_N/cen_sf"/>
</dbReference>
<dbReference type="OrthoDB" id="5838738at2"/>
<dbReference type="Proteomes" id="UP000077469">
    <property type="component" value="Chromosome"/>
</dbReference>
<dbReference type="GO" id="GO:0005737">
    <property type="term" value="C:cytoplasm"/>
    <property type="evidence" value="ECO:0007669"/>
    <property type="project" value="InterPro"/>
</dbReference>
<evidence type="ECO:0000313" key="5">
    <source>
        <dbReference type="Proteomes" id="UP000077469"/>
    </source>
</evidence>
<name>A0A0X1KSP9_9THEM</name>
<dbReference type="PANTHER" id="PTHR36120">
    <property type="entry name" value="FUCOSE ISOMERASE"/>
    <property type="match status" value="1"/>
</dbReference>
<evidence type="ECO:0000313" key="4">
    <source>
        <dbReference type="EMBL" id="AJC74303.1"/>
    </source>
</evidence>
<sequence length="467" mass="52014">MKKMCFGLIVGNRDFFPDSLVASGREKIMKKLEEMGFDVVCLSPADTKLGAVETFADAKKCAKLFAENASNIHGIIVTLPNFGDEKSIAQAIKMSGLNVPVLVHAFNDDPEKLDLAHRRDSFCGKISVCNNLKQFGIPFSLTSKHTEDIDSMFFEQDIKWFASVCNIVRSLKRVRIGAVGARPNAFNTVRFSEKLLEAIGVSVETIDLSEILFKIQQINDQEKIDQWIEDVKKKYVVRIVPREALETMAKLSIVLERWLEENEIDAVSIQCWTILEKQLHITPCTVMSLLSERLKPSACEVDVMGALSMYILQAASGKPSAIVDWNNNYTSDDEAILFHCGNFPISVYESAEIKFADVIGTTVGSQNAYGACAGKIKSGPFTFFRLSSNDLEGKLIGYVGEGEIVPEDPKTFGSRGIARVENLQELMNYICSNGFEHHVAINLSRAAKAIKEALEKYKGIEIYWHRG</sequence>
<dbReference type="CDD" id="cd00578">
    <property type="entry name" value="L-fuc_L-ara-isomerases"/>
    <property type="match status" value="1"/>
</dbReference>
<accession>A0A0X1KSP9</accession>
<evidence type="ECO:0000256" key="2">
    <source>
        <dbReference type="ARBA" id="ARBA00023277"/>
    </source>
</evidence>
<evidence type="ECO:0000256" key="1">
    <source>
        <dbReference type="ARBA" id="ARBA00023235"/>
    </source>
</evidence>
<gene>
    <name evidence="4" type="ORF">AJ81_09090</name>
</gene>
<dbReference type="STRING" id="1123384.AJ81_09090"/>
<keyword evidence="5" id="KW-1185">Reference proteome</keyword>
<dbReference type="SUPFAM" id="SSF53743">
    <property type="entry name" value="FucI/AraA N-terminal and middle domains"/>
    <property type="match status" value="1"/>
</dbReference>
<protein>
    <submittedName>
        <fullName evidence="4">Fucose isomerase</fullName>
    </submittedName>
</protein>
<dbReference type="PANTHER" id="PTHR36120:SF1">
    <property type="entry name" value="L-FUCOSE ISOMERASE C-TERMINAL DOMAIN-CONTAINING PROTEIN"/>
    <property type="match status" value="1"/>
</dbReference>
<dbReference type="AlphaFoldDB" id="A0A0X1KSP9"/>
<keyword evidence="1 4" id="KW-0413">Isomerase</keyword>
<proteinExistence type="predicted"/>
<dbReference type="GO" id="GO:0008736">
    <property type="term" value="F:L-fucose isomerase activity"/>
    <property type="evidence" value="ECO:0007669"/>
    <property type="project" value="InterPro"/>
</dbReference>
<keyword evidence="2" id="KW-0119">Carbohydrate metabolism</keyword>
<dbReference type="GO" id="GO:0006004">
    <property type="term" value="P:fucose metabolic process"/>
    <property type="evidence" value="ECO:0007669"/>
    <property type="project" value="InterPro"/>
</dbReference>
<dbReference type="PaxDb" id="1123384-AJ81_09090"/>
<dbReference type="RefSeq" id="WP_031505356.1">
    <property type="nucleotide sequence ID" value="NC_022795.1"/>
</dbReference>